<dbReference type="PANTHER" id="PTHR24056:SF576">
    <property type="entry name" value="SERINE_THREONINE-PROTEIN KINASE CSK1"/>
    <property type="match status" value="1"/>
</dbReference>
<organism evidence="8 9">
    <name type="scientific">Ascosphaera apis ARSEF 7405</name>
    <dbReference type="NCBI Taxonomy" id="392613"/>
    <lineage>
        <taxon>Eukaryota</taxon>
        <taxon>Fungi</taxon>
        <taxon>Dikarya</taxon>
        <taxon>Ascomycota</taxon>
        <taxon>Pezizomycotina</taxon>
        <taxon>Eurotiomycetes</taxon>
        <taxon>Eurotiomycetidae</taxon>
        <taxon>Onygenales</taxon>
        <taxon>Ascosphaeraceae</taxon>
        <taxon>Ascosphaera</taxon>
    </lineage>
</organism>
<dbReference type="GO" id="GO:0010389">
    <property type="term" value="P:regulation of G2/M transition of mitotic cell cycle"/>
    <property type="evidence" value="ECO:0007669"/>
    <property type="project" value="TreeGrafter"/>
</dbReference>
<dbReference type="GO" id="GO:0005634">
    <property type="term" value="C:nucleus"/>
    <property type="evidence" value="ECO:0007669"/>
    <property type="project" value="TreeGrafter"/>
</dbReference>
<dbReference type="InterPro" id="IPR011009">
    <property type="entry name" value="Kinase-like_dom_sf"/>
</dbReference>
<comment type="catalytic activity">
    <reaction evidence="6">
        <text>L-seryl-[protein] + ATP = O-phospho-L-seryl-[protein] + ADP + H(+)</text>
        <dbReference type="Rhea" id="RHEA:17989"/>
        <dbReference type="Rhea" id="RHEA-COMP:9863"/>
        <dbReference type="Rhea" id="RHEA-COMP:11604"/>
        <dbReference type="ChEBI" id="CHEBI:15378"/>
        <dbReference type="ChEBI" id="CHEBI:29999"/>
        <dbReference type="ChEBI" id="CHEBI:30616"/>
        <dbReference type="ChEBI" id="CHEBI:83421"/>
        <dbReference type="ChEBI" id="CHEBI:456216"/>
        <dbReference type="EC" id="2.7.11.22"/>
    </reaction>
</comment>
<dbReference type="InterPro" id="IPR000719">
    <property type="entry name" value="Prot_kinase_dom"/>
</dbReference>
<keyword evidence="3" id="KW-0547">Nucleotide-binding</keyword>
<proteinExistence type="inferred from homology"/>
<evidence type="ECO:0000259" key="7">
    <source>
        <dbReference type="PROSITE" id="PS50011"/>
    </source>
</evidence>
<evidence type="ECO:0000256" key="6">
    <source>
        <dbReference type="ARBA" id="ARBA00048367"/>
    </source>
</evidence>
<evidence type="ECO:0000313" key="9">
    <source>
        <dbReference type="Proteomes" id="UP000242877"/>
    </source>
</evidence>
<dbReference type="GO" id="GO:0004693">
    <property type="term" value="F:cyclin-dependent protein serine/threonine kinase activity"/>
    <property type="evidence" value="ECO:0007669"/>
    <property type="project" value="UniProtKB-EC"/>
</dbReference>
<dbReference type="Gene3D" id="3.30.200.20">
    <property type="entry name" value="Phosphorylase Kinase, domain 1"/>
    <property type="match status" value="1"/>
</dbReference>
<dbReference type="GO" id="GO:0007165">
    <property type="term" value="P:signal transduction"/>
    <property type="evidence" value="ECO:0007669"/>
    <property type="project" value="TreeGrafter"/>
</dbReference>
<dbReference type="GO" id="GO:0030332">
    <property type="term" value="F:cyclin binding"/>
    <property type="evidence" value="ECO:0007669"/>
    <property type="project" value="TreeGrafter"/>
</dbReference>
<dbReference type="Gene3D" id="1.10.510.10">
    <property type="entry name" value="Transferase(Phosphotransferase) domain 1"/>
    <property type="match status" value="1"/>
</dbReference>
<dbReference type="FunFam" id="1.10.510.10:FF:000924">
    <property type="entry name" value="Cell division protein kinase (Ctk1), putative"/>
    <property type="match status" value="1"/>
</dbReference>
<dbReference type="PANTHER" id="PTHR24056">
    <property type="entry name" value="CELL DIVISION PROTEIN KINASE"/>
    <property type="match status" value="1"/>
</dbReference>
<dbReference type="OrthoDB" id="413582at2759"/>
<dbReference type="InterPro" id="IPR050108">
    <property type="entry name" value="CDK"/>
</dbReference>
<evidence type="ECO:0000256" key="5">
    <source>
        <dbReference type="ARBA" id="ARBA00047811"/>
    </source>
</evidence>
<keyword evidence="8" id="KW-0808">Transferase</keyword>
<dbReference type="GO" id="GO:0000082">
    <property type="term" value="P:G1/S transition of mitotic cell cycle"/>
    <property type="evidence" value="ECO:0007669"/>
    <property type="project" value="TreeGrafter"/>
</dbReference>
<evidence type="ECO:0000256" key="2">
    <source>
        <dbReference type="ARBA" id="ARBA00012425"/>
    </source>
</evidence>
<evidence type="ECO:0000313" key="8">
    <source>
        <dbReference type="EMBL" id="KZZ91312.1"/>
    </source>
</evidence>
<dbReference type="VEuPathDB" id="FungiDB:AAP_03482"/>
<dbReference type="PROSITE" id="PS50011">
    <property type="entry name" value="PROTEIN_KINASE_DOM"/>
    <property type="match status" value="1"/>
</dbReference>
<dbReference type="GO" id="GO:0000307">
    <property type="term" value="C:cyclin-dependent protein kinase holoenzyme complex"/>
    <property type="evidence" value="ECO:0007669"/>
    <property type="project" value="TreeGrafter"/>
</dbReference>
<dbReference type="InterPro" id="IPR008271">
    <property type="entry name" value="Ser/Thr_kinase_AS"/>
</dbReference>
<keyword evidence="8" id="KW-0418">Kinase</keyword>
<reference evidence="8 9" key="1">
    <citation type="journal article" date="2016" name="Genome Biol. Evol.">
        <title>Divergent and convergent evolution of fungal pathogenicity.</title>
        <authorList>
            <person name="Shang Y."/>
            <person name="Xiao G."/>
            <person name="Zheng P."/>
            <person name="Cen K."/>
            <person name="Zhan S."/>
            <person name="Wang C."/>
        </authorList>
    </citation>
    <scope>NUCLEOTIDE SEQUENCE [LARGE SCALE GENOMIC DNA]</scope>
    <source>
        <strain evidence="8 9">ARSEF 7405</strain>
    </source>
</reference>
<dbReference type="Proteomes" id="UP000242877">
    <property type="component" value="Unassembled WGS sequence"/>
</dbReference>
<dbReference type="GO" id="GO:0005737">
    <property type="term" value="C:cytoplasm"/>
    <property type="evidence" value="ECO:0007669"/>
    <property type="project" value="TreeGrafter"/>
</dbReference>
<dbReference type="AlphaFoldDB" id="A0A167YGJ5"/>
<dbReference type="Pfam" id="PF00069">
    <property type="entry name" value="Pkinase"/>
    <property type="match status" value="1"/>
</dbReference>
<keyword evidence="9" id="KW-1185">Reference proteome</keyword>
<protein>
    <recommendedName>
        <fullName evidence="2">cyclin-dependent kinase</fullName>
        <ecNumber evidence="2">2.7.11.22</ecNumber>
    </recommendedName>
</protein>
<dbReference type="EMBL" id="AZGZ01000014">
    <property type="protein sequence ID" value="KZZ91312.1"/>
    <property type="molecule type" value="Genomic_DNA"/>
</dbReference>
<accession>A0A167YGJ5</accession>
<dbReference type="SMART" id="SM00220">
    <property type="entry name" value="S_TKc"/>
    <property type="match status" value="1"/>
</dbReference>
<sequence length="403" mass="44967">MAAETAWRSQVGFADRLQKIQAILAAYQTAHPDCDFSTAQLEATAIENKALEEGTSKEDYIARCEDVINKLSQEAASLVPETDNLHPLAEDLEFPEDEDSECLVPPKTIGPYKKAYYHREGIFSVVYRARKLHNGELVALKVTSPGLMQPPHNSLREARILESLQHPNIVTLNKTFRETGGQFVLEFPFLRYQVDELWREKKLSPRQIKSCLQDLFAALGYIHSKGIIHRDVKPSNILLKTPDGPAYLTDFGIAWSPSDKAAEKADEKITDVGTTAYRPPEILFGDQAYGTTLDMWAAGCVVAEAVTTTHEQLFDAGPLGSELGLIKSMFTTIGTPNDETWPSAKTVPDWGKMQFEQYAPRPWKEILPGASQEACDLVSKLVCYEQTKRPTAVEVLEHPFLLS</sequence>
<dbReference type="GO" id="GO:0010468">
    <property type="term" value="P:regulation of gene expression"/>
    <property type="evidence" value="ECO:0007669"/>
    <property type="project" value="TreeGrafter"/>
</dbReference>
<name>A0A167YGJ5_9EURO</name>
<evidence type="ECO:0000256" key="4">
    <source>
        <dbReference type="ARBA" id="ARBA00022840"/>
    </source>
</evidence>
<dbReference type="SUPFAM" id="SSF56112">
    <property type="entry name" value="Protein kinase-like (PK-like)"/>
    <property type="match status" value="1"/>
</dbReference>
<keyword evidence="4" id="KW-0067">ATP-binding</keyword>
<comment type="caution">
    <text evidence="8">The sequence shown here is derived from an EMBL/GenBank/DDBJ whole genome shotgun (WGS) entry which is preliminary data.</text>
</comment>
<dbReference type="EC" id="2.7.11.22" evidence="2"/>
<dbReference type="GO" id="GO:0005524">
    <property type="term" value="F:ATP binding"/>
    <property type="evidence" value="ECO:0007669"/>
    <property type="project" value="UniProtKB-KW"/>
</dbReference>
<feature type="domain" description="Protein kinase" evidence="7">
    <location>
        <begin position="112"/>
        <end position="401"/>
    </location>
</feature>
<gene>
    <name evidence="8" type="ORF">AAP_03482</name>
</gene>
<dbReference type="PROSITE" id="PS00108">
    <property type="entry name" value="PROTEIN_KINASE_ST"/>
    <property type="match status" value="1"/>
</dbReference>
<comment type="catalytic activity">
    <reaction evidence="5">
        <text>L-threonyl-[protein] + ATP = O-phospho-L-threonyl-[protein] + ADP + H(+)</text>
        <dbReference type="Rhea" id="RHEA:46608"/>
        <dbReference type="Rhea" id="RHEA-COMP:11060"/>
        <dbReference type="Rhea" id="RHEA-COMP:11605"/>
        <dbReference type="ChEBI" id="CHEBI:15378"/>
        <dbReference type="ChEBI" id="CHEBI:30013"/>
        <dbReference type="ChEBI" id="CHEBI:30616"/>
        <dbReference type="ChEBI" id="CHEBI:61977"/>
        <dbReference type="ChEBI" id="CHEBI:456216"/>
        <dbReference type="EC" id="2.7.11.22"/>
    </reaction>
</comment>
<evidence type="ECO:0000256" key="3">
    <source>
        <dbReference type="ARBA" id="ARBA00022741"/>
    </source>
</evidence>
<evidence type="ECO:0000256" key="1">
    <source>
        <dbReference type="ARBA" id="ARBA00006485"/>
    </source>
</evidence>
<comment type="similarity">
    <text evidence="1">Belongs to the protein kinase superfamily. CMGC Ser/Thr protein kinase family. CDC2/CDKX subfamily.</text>
</comment>